<comment type="caution">
    <text evidence="11">The sequence shown here is derived from an EMBL/GenBank/DDBJ whole genome shotgun (WGS) entry which is preliminary data.</text>
</comment>
<gene>
    <name evidence="11" type="ORF">AAG570_000549</name>
</gene>
<feature type="binding site" evidence="7">
    <location>
        <position position="110"/>
    </location>
    <ligand>
        <name>Zn(2+)</name>
        <dbReference type="ChEBI" id="CHEBI:29105"/>
        <label>2</label>
        <note>catalytic</note>
    </ligand>
</feature>
<proteinExistence type="inferred from homology"/>
<keyword evidence="2" id="KW-0645">Protease</keyword>
<feature type="binding site" evidence="8">
    <location>
        <position position="65"/>
    </location>
    <ligand>
        <name>Zn(2+)</name>
        <dbReference type="ChEBI" id="CHEBI:29105"/>
        <label>1</label>
    </ligand>
</feature>
<feature type="binding site" evidence="8">
    <location>
        <position position="82"/>
    </location>
    <ligand>
        <name>Ca(2+)</name>
        <dbReference type="ChEBI" id="CHEBI:29108"/>
        <label>3</label>
    </ligand>
</feature>
<evidence type="ECO:0000259" key="10">
    <source>
        <dbReference type="SMART" id="SM00235"/>
    </source>
</evidence>
<feature type="binding site" evidence="8">
    <location>
        <position position="85"/>
    </location>
    <ligand>
        <name>Ca(2+)</name>
        <dbReference type="ChEBI" id="CHEBI:29108"/>
        <label>1</label>
    </ligand>
</feature>
<dbReference type="Gene3D" id="3.40.390.10">
    <property type="entry name" value="Collagenase (Catalytic Domain)"/>
    <property type="match status" value="1"/>
</dbReference>
<evidence type="ECO:0000313" key="12">
    <source>
        <dbReference type="Proteomes" id="UP001558652"/>
    </source>
</evidence>
<dbReference type="InterPro" id="IPR024079">
    <property type="entry name" value="MetalloPept_cat_dom_sf"/>
</dbReference>
<keyword evidence="4" id="KW-0378">Hydrolase</keyword>
<feature type="compositionally biased region" description="Pro residues" evidence="9">
    <location>
        <begin position="191"/>
        <end position="210"/>
    </location>
</feature>
<feature type="binding site" evidence="8">
    <location>
        <position position="240"/>
    </location>
    <ligand>
        <name>Ca(2+)</name>
        <dbReference type="ChEBI" id="CHEBI:29108"/>
        <label>4</label>
    </ligand>
</feature>
<evidence type="ECO:0000256" key="1">
    <source>
        <dbReference type="ARBA" id="ARBA00010370"/>
    </source>
</evidence>
<feature type="binding site" evidence="8">
    <location>
        <position position="78"/>
    </location>
    <ligand>
        <name>Ca(2+)</name>
        <dbReference type="ChEBI" id="CHEBI:29108"/>
        <label>2</label>
    </ligand>
</feature>
<dbReference type="PANTHER" id="PTHR10201:SF169">
    <property type="entry name" value="MATRIX METALLOPROTEINASE-16-LIKE PROTEIN"/>
    <property type="match status" value="1"/>
</dbReference>
<evidence type="ECO:0000256" key="4">
    <source>
        <dbReference type="ARBA" id="ARBA00022801"/>
    </source>
</evidence>
<dbReference type="CDD" id="cd04278">
    <property type="entry name" value="ZnMc_MMP"/>
    <property type="match status" value="1"/>
</dbReference>
<dbReference type="SUPFAM" id="SSF50923">
    <property type="entry name" value="Hemopexin-like domain"/>
    <property type="match status" value="1"/>
</dbReference>
<feature type="binding site" evidence="8">
    <location>
        <position position="50"/>
    </location>
    <ligand>
        <name>Zn(2+)</name>
        <dbReference type="ChEBI" id="CHEBI:29105"/>
        <label>1</label>
    </ligand>
</feature>
<feature type="binding site" evidence="7">
    <location>
        <position position="106"/>
    </location>
    <ligand>
        <name>Zn(2+)</name>
        <dbReference type="ChEBI" id="CHEBI:29105"/>
        <label>2</label>
        <note>catalytic</note>
    </ligand>
</feature>
<feature type="active site" evidence="6">
    <location>
        <position position="107"/>
    </location>
</feature>
<dbReference type="SUPFAM" id="SSF55486">
    <property type="entry name" value="Metalloproteases ('zincins'), catalytic domain"/>
    <property type="match status" value="1"/>
</dbReference>
<feature type="region of interest" description="Disordered" evidence="9">
    <location>
        <begin position="177"/>
        <end position="233"/>
    </location>
</feature>
<feature type="binding site" evidence="8">
    <location>
        <position position="58"/>
    </location>
    <ligand>
        <name>Ca(2+)</name>
        <dbReference type="ChEBI" id="CHEBI:29108"/>
        <label>3</label>
    </ligand>
</feature>
<organism evidence="11 12">
    <name type="scientific">Ranatra chinensis</name>
    <dbReference type="NCBI Taxonomy" id="642074"/>
    <lineage>
        <taxon>Eukaryota</taxon>
        <taxon>Metazoa</taxon>
        <taxon>Ecdysozoa</taxon>
        <taxon>Arthropoda</taxon>
        <taxon>Hexapoda</taxon>
        <taxon>Insecta</taxon>
        <taxon>Pterygota</taxon>
        <taxon>Neoptera</taxon>
        <taxon>Paraneoptera</taxon>
        <taxon>Hemiptera</taxon>
        <taxon>Heteroptera</taxon>
        <taxon>Panheteroptera</taxon>
        <taxon>Nepomorpha</taxon>
        <taxon>Nepidae</taxon>
        <taxon>Ranatrinae</taxon>
        <taxon>Ranatra</taxon>
    </lineage>
</organism>
<feature type="binding site" evidence="7">
    <location>
        <position position="116"/>
    </location>
    <ligand>
        <name>Zn(2+)</name>
        <dbReference type="ChEBI" id="CHEBI:29105"/>
        <label>2</label>
        <note>catalytic</note>
    </ligand>
</feature>
<dbReference type="PIRSF" id="PIRSF001191">
    <property type="entry name" value="Peptidase_M10A_matrix"/>
    <property type="match status" value="1"/>
</dbReference>
<comment type="cofactor">
    <cofactor evidence="8">
        <name>Ca(2+)</name>
        <dbReference type="ChEBI" id="CHEBI:29108"/>
    </cofactor>
    <text evidence="8">Can bind about 5 Ca(2+) ions per subunit.</text>
</comment>
<dbReference type="InterPro" id="IPR036375">
    <property type="entry name" value="Hemopexin-like_dom_sf"/>
</dbReference>
<feature type="binding site" evidence="8">
    <location>
        <position position="124"/>
    </location>
    <ligand>
        <name>Zn(2+)</name>
        <dbReference type="ChEBI" id="CHEBI:29105"/>
        <label>2</label>
        <note>catalytic</note>
    </ligand>
</feature>
<feature type="binding site" evidence="8">
    <location>
        <position position="57"/>
    </location>
    <ligand>
        <name>Ca(2+)</name>
        <dbReference type="ChEBI" id="CHEBI:29108"/>
        <label>3</label>
    </ligand>
</feature>
<feature type="binding site" evidence="8">
    <location>
        <position position="85"/>
    </location>
    <ligand>
        <name>Ca(2+)</name>
        <dbReference type="ChEBI" id="CHEBI:29108"/>
        <label>3</label>
    </ligand>
</feature>
<keyword evidence="3 7" id="KW-0479">Metal-binding</keyword>
<evidence type="ECO:0000256" key="3">
    <source>
        <dbReference type="ARBA" id="ARBA00022723"/>
    </source>
</evidence>
<reference evidence="11 12" key="1">
    <citation type="submission" date="2024-07" db="EMBL/GenBank/DDBJ databases">
        <title>Chromosome-level genome assembly of the water stick insect Ranatra chinensis (Heteroptera: Nepidae).</title>
        <authorList>
            <person name="Liu X."/>
        </authorList>
    </citation>
    <scope>NUCLEOTIDE SEQUENCE [LARGE SCALE GENOMIC DNA]</scope>
    <source>
        <strain evidence="11">Cailab_2021Rc</strain>
        <tissue evidence="11">Muscle</tissue>
    </source>
</reference>
<feature type="domain" description="Peptidase metallopeptidase" evidence="10">
    <location>
        <begin position="1"/>
        <end position="149"/>
    </location>
</feature>
<dbReference type="InterPro" id="IPR021190">
    <property type="entry name" value="Pept_M10A"/>
</dbReference>
<evidence type="ECO:0000256" key="5">
    <source>
        <dbReference type="ARBA" id="ARBA00022833"/>
    </source>
</evidence>
<dbReference type="PANTHER" id="PTHR10201">
    <property type="entry name" value="MATRIX METALLOPROTEINASE"/>
    <property type="match status" value="1"/>
</dbReference>
<dbReference type="SMART" id="SM00235">
    <property type="entry name" value="ZnMc"/>
    <property type="match status" value="1"/>
</dbReference>
<dbReference type="InterPro" id="IPR006026">
    <property type="entry name" value="Peptidase_Metallo"/>
</dbReference>
<evidence type="ECO:0000256" key="2">
    <source>
        <dbReference type="ARBA" id="ARBA00022670"/>
    </source>
</evidence>
<feature type="binding site" evidence="8">
    <location>
        <position position="289"/>
    </location>
    <ligand>
        <name>Ca(2+)</name>
        <dbReference type="ChEBI" id="CHEBI:29108"/>
        <label>4</label>
    </ligand>
</feature>
<evidence type="ECO:0000313" key="11">
    <source>
        <dbReference type="EMBL" id="KAL1140619.1"/>
    </source>
</evidence>
<sequence length="335" mass="37657">RWTRSLPPQVVSQEFRRALDTWSKYSGLTFTEVADQTLADINVGFYGSAHGDRYPFDGRGMVLAHAFYPNTWGDLSGDVHFDDDEDWKIKPGIFDSGVDFTSVAIHELGHALGLSHSMDQNSIMYAYYKGGGEDLGYDDILALHKLYDFSVSRNLDERAPVTTRQYQTSSWWTTPWRSTRPVRDTSGTPAPTTPKSPETPPPPTTPAPPKEQPRKNDGPRGAPATDEGQVEADGCTGHFDTVAHIRGQLFIVKNLTLWRLSGPGQVLPGYPVRFHRFFHKFPTTIKRIDAIYEREHDSSIVTFSGKCNFNYYGDLKPAKPKHLYSKFPSTQLANI</sequence>
<feature type="non-terminal residue" evidence="11">
    <location>
        <position position="1"/>
    </location>
</feature>
<dbReference type="PRINTS" id="PR00138">
    <property type="entry name" value="MATRIXIN"/>
</dbReference>
<keyword evidence="12" id="KW-1185">Reference proteome</keyword>
<feature type="binding site" evidence="8">
    <location>
        <position position="40"/>
    </location>
    <ligand>
        <name>Ca(2+)</name>
        <dbReference type="ChEBI" id="CHEBI:29108"/>
        <label>2</label>
    </ligand>
</feature>
<dbReference type="InterPro" id="IPR033739">
    <property type="entry name" value="M10A_MMP"/>
</dbReference>
<accession>A0ABD0YXE2</accession>
<dbReference type="GO" id="GO:0008233">
    <property type="term" value="F:peptidase activity"/>
    <property type="evidence" value="ECO:0007669"/>
    <property type="project" value="UniProtKB-KW"/>
</dbReference>
<dbReference type="Proteomes" id="UP001558652">
    <property type="component" value="Unassembled WGS sequence"/>
</dbReference>
<evidence type="ECO:0000256" key="9">
    <source>
        <dbReference type="SAM" id="MobiDB-lite"/>
    </source>
</evidence>
<feature type="binding site" evidence="8">
    <location>
        <position position="83"/>
    </location>
    <ligand>
        <name>Ca(2+)</name>
        <dbReference type="ChEBI" id="CHEBI:29108"/>
        <label>1</label>
    </ligand>
</feature>
<keyword evidence="8" id="KW-0106">Calcium</keyword>
<dbReference type="GO" id="GO:0046872">
    <property type="term" value="F:metal ion binding"/>
    <property type="evidence" value="ECO:0007669"/>
    <property type="project" value="UniProtKB-KW"/>
</dbReference>
<keyword evidence="5 7" id="KW-0862">Zinc</keyword>
<protein>
    <recommendedName>
        <fullName evidence="10">Peptidase metallopeptidase domain-containing protein</fullName>
    </recommendedName>
</protein>
<evidence type="ECO:0000256" key="6">
    <source>
        <dbReference type="PIRSR" id="PIRSR001191-1"/>
    </source>
</evidence>
<dbReference type="EMBL" id="JBFDAA010000001">
    <property type="protein sequence ID" value="KAL1140619.1"/>
    <property type="molecule type" value="Genomic_DNA"/>
</dbReference>
<comment type="cofactor">
    <cofactor evidence="8">
        <name>Zn(2+)</name>
        <dbReference type="ChEBI" id="CHEBI:29105"/>
    </cofactor>
    <text evidence="8">Binds 2 Zn(2+) ions per subunit.</text>
</comment>
<evidence type="ECO:0000256" key="7">
    <source>
        <dbReference type="PIRSR" id="PIRSR001191-2"/>
    </source>
</evidence>
<dbReference type="Gene3D" id="2.110.10.10">
    <property type="entry name" value="Hemopexin-like domain"/>
    <property type="match status" value="1"/>
</dbReference>
<dbReference type="Pfam" id="PF00413">
    <property type="entry name" value="Peptidase_M10"/>
    <property type="match status" value="1"/>
</dbReference>
<name>A0ABD0YXE2_9HEMI</name>
<evidence type="ECO:0000256" key="8">
    <source>
        <dbReference type="PIRSR" id="PIRSR621190-2"/>
    </source>
</evidence>
<comment type="similarity">
    <text evidence="1">Belongs to the peptidase M10A family.</text>
</comment>
<feature type="binding site" evidence="8">
    <location>
        <position position="80"/>
    </location>
    <ligand>
        <name>Zn(2+)</name>
        <dbReference type="ChEBI" id="CHEBI:29105"/>
        <label>1</label>
    </ligand>
</feature>
<feature type="binding site" evidence="8">
    <location>
        <position position="52"/>
    </location>
    <ligand>
        <name>Zn(2+)</name>
        <dbReference type="ChEBI" id="CHEBI:29105"/>
        <label>1</label>
    </ligand>
</feature>
<dbReference type="AlphaFoldDB" id="A0ABD0YXE2"/>
<dbReference type="InterPro" id="IPR001818">
    <property type="entry name" value="Pept_M10_metallopeptidase"/>
</dbReference>
<dbReference type="GO" id="GO:0006508">
    <property type="term" value="P:proteolysis"/>
    <property type="evidence" value="ECO:0007669"/>
    <property type="project" value="UniProtKB-KW"/>
</dbReference>